<organism evidence="1 2">
    <name type="scientific">Methylopila henanensis</name>
    <dbReference type="NCBI Taxonomy" id="873516"/>
    <lineage>
        <taxon>Bacteria</taxon>
        <taxon>Pseudomonadati</taxon>
        <taxon>Pseudomonadota</taxon>
        <taxon>Alphaproteobacteria</taxon>
        <taxon>Hyphomicrobiales</taxon>
        <taxon>Methylopilaceae</taxon>
        <taxon>Methylopila</taxon>
    </lineage>
</organism>
<dbReference type="Proteomes" id="UP001597308">
    <property type="component" value="Unassembled WGS sequence"/>
</dbReference>
<name>A0ABW4K5Y8_9HYPH</name>
<evidence type="ECO:0000313" key="2">
    <source>
        <dbReference type="Proteomes" id="UP001597308"/>
    </source>
</evidence>
<dbReference type="InterPro" id="IPR029058">
    <property type="entry name" value="AB_hydrolase_fold"/>
</dbReference>
<accession>A0ABW4K5Y8</accession>
<proteinExistence type="predicted"/>
<gene>
    <name evidence="1" type="ORF">ACFSCV_08865</name>
</gene>
<reference evidence="2" key="1">
    <citation type="journal article" date="2019" name="Int. J. Syst. Evol. Microbiol.">
        <title>The Global Catalogue of Microorganisms (GCM) 10K type strain sequencing project: providing services to taxonomists for standard genome sequencing and annotation.</title>
        <authorList>
            <consortium name="The Broad Institute Genomics Platform"/>
            <consortium name="The Broad Institute Genome Sequencing Center for Infectious Disease"/>
            <person name="Wu L."/>
            <person name="Ma J."/>
        </authorList>
    </citation>
    <scope>NUCLEOTIDE SEQUENCE [LARGE SCALE GENOMIC DNA]</scope>
    <source>
        <strain evidence="2">KCTC 23707</strain>
    </source>
</reference>
<dbReference type="EMBL" id="JBHUER010000005">
    <property type="protein sequence ID" value="MFD1703114.1"/>
    <property type="molecule type" value="Genomic_DNA"/>
</dbReference>
<evidence type="ECO:0000313" key="1">
    <source>
        <dbReference type="EMBL" id="MFD1703114.1"/>
    </source>
</evidence>
<keyword evidence="2" id="KW-1185">Reference proteome</keyword>
<protein>
    <recommendedName>
        <fullName evidence="3">Alpha/beta hydrolase</fullName>
    </recommendedName>
</protein>
<dbReference type="Gene3D" id="3.40.50.1820">
    <property type="entry name" value="alpha/beta hydrolase"/>
    <property type="match status" value="1"/>
</dbReference>
<dbReference type="SUPFAM" id="SSF53474">
    <property type="entry name" value="alpha/beta-Hydrolases"/>
    <property type="match status" value="1"/>
</dbReference>
<sequence length="235" mass="25726">MLDTPDIVTLNDSAQILPSPSPKANVVVFGGLRSQGGYSIPAFEFVHTLRELSYNVLFIKDETRRWYNFGLKGFSDSMDDTSAKIGRVIHERFGKNGLPLVTLGNSMGGYAALYFGERLKAQYVLSIVPQTIISVEARTRLDDDRWRPELSAFRPQHADLRNVLRGGAVKSQIVVGRDCVADLVQAGNLAGARGVHIDIVKGAGHDVTRVWKDKGALVETISGYLDQNLANVEAA</sequence>
<evidence type="ECO:0008006" key="3">
    <source>
        <dbReference type="Google" id="ProtNLM"/>
    </source>
</evidence>
<comment type="caution">
    <text evidence="1">The sequence shown here is derived from an EMBL/GenBank/DDBJ whole genome shotgun (WGS) entry which is preliminary data.</text>
</comment>